<dbReference type="Gramene" id="LPERR08G07400.1">
    <property type="protein sequence ID" value="LPERR08G07400.1"/>
    <property type="gene ID" value="LPERR08G07400"/>
</dbReference>
<organism evidence="1 2">
    <name type="scientific">Leersia perrieri</name>
    <dbReference type="NCBI Taxonomy" id="77586"/>
    <lineage>
        <taxon>Eukaryota</taxon>
        <taxon>Viridiplantae</taxon>
        <taxon>Streptophyta</taxon>
        <taxon>Embryophyta</taxon>
        <taxon>Tracheophyta</taxon>
        <taxon>Spermatophyta</taxon>
        <taxon>Magnoliopsida</taxon>
        <taxon>Liliopsida</taxon>
        <taxon>Poales</taxon>
        <taxon>Poaceae</taxon>
        <taxon>BOP clade</taxon>
        <taxon>Oryzoideae</taxon>
        <taxon>Oryzeae</taxon>
        <taxon>Oryzinae</taxon>
        <taxon>Leersia</taxon>
    </lineage>
</organism>
<reference evidence="1" key="3">
    <citation type="submission" date="2015-04" db="UniProtKB">
        <authorList>
            <consortium name="EnsemblPlants"/>
        </authorList>
    </citation>
    <scope>IDENTIFICATION</scope>
</reference>
<protein>
    <recommendedName>
        <fullName evidence="3">FBD domain-containing protein</fullName>
    </recommendedName>
</protein>
<dbReference type="AlphaFoldDB" id="A0A0D9X624"/>
<dbReference type="EnsemblPlants" id="LPERR08G07400.1">
    <property type="protein sequence ID" value="LPERR08G07400.1"/>
    <property type="gene ID" value="LPERR08G07400"/>
</dbReference>
<keyword evidence="2" id="KW-1185">Reference proteome</keyword>
<dbReference type="STRING" id="77586.A0A0D9X624"/>
<dbReference type="Proteomes" id="UP000032180">
    <property type="component" value="Chromosome 8"/>
</dbReference>
<accession>A0A0D9X624</accession>
<name>A0A0D9X624_9ORYZ</name>
<reference evidence="1 2" key="1">
    <citation type="submission" date="2012-08" db="EMBL/GenBank/DDBJ databases">
        <title>Oryza genome evolution.</title>
        <authorList>
            <person name="Wing R.A."/>
        </authorList>
    </citation>
    <scope>NUCLEOTIDE SEQUENCE</scope>
</reference>
<dbReference type="HOGENOM" id="CLU_120197_0_0_1"/>
<evidence type="ECO:0000313" key="2">
    <source>
        <dbReference type="Proteomes" id="UP000032180"/>
    </source>
</evidence>
<evidence type="ECO:0008006" key="3">
    <source>
        <dbReference type="Google" id="ProtNLM"/>
    </source>
</evidence>
<evidence type="ECO:0000313" key="1">
    <source>
        <dbReference type="EnsemblPlants" id="LPERR08G07400.1"/>
    </source>
</evidence>
<sequence>MDMYLLNENPLKGITWKFQKLRISAFTVNFGKMPSIRSIFSLLRCAPQIEILHIPGSCLEVAFEIKEVDRREILNNDIAKETIDAEMSARLVKTLKRVIVTLAKCLPSEMCFIEHLLSKATSLESLKVILSWENLMMPFEEACTSFVTYYKVSPQLKFVVISGMEAIDVVAQTAAILIIMAKHTCHPSFLTMNSIDRHVCTALEI</sequence>
<proteinExistence type="predicted"/>
<reference evidence="2" key="2">
    <citation type="submission" date="2013-12" db="EMBL/GenBank/DDBJ databases">
        <authorList>
            <person name="Yu Y."/>
            <person name="Lee S."/>
            <person name="de Baynast K."/>
            <person name="Wissotski M."/>
            <person name="Liu L."/>
            <person name="Talag J."/>
            <person name="Goicoechea J."/>
            <person name="Angelova A."/>
            <person name="Jetty R."/>
            <person name="Kudrna D."/>
            <person name="Golser W."/>
            <person name="Rivera L."/>
            <person name="Zhang J."/>
            <person name="Wing R."/>
        </authorList>
    </citation>
    <scope>NUCLEOTIDE SEQUENCE</scope>
</reference>